<evidence type="ECO:0000256" key="5">
    <source>
        <dbReference type="PIRSR" id="PIRSR000097-2"/>
    </source>
</evidence>
<dbReference type="OrthoDB" id="9804790at2"/>
<dbReference type="PROSITE" id="PS00798">
    <property type="entry name" value="ALDOKETO_REDUCTASE_1"/>
    <property type="match status" value="1"/>
</dbReference>
<evidence type="ECO:0000259" key="7">
    <source>
        <dbReference type="Pfam" id="PF00248"/>
    </source>
</evidence>
<dbReference type="CDD" id="cd19157">
    <property type="entry name" value="AKR_AKR5G1-3"/>
    <property type="match status" value="1"/>
</dbReference>
<keyword evidence="9" id="KW-1185">Reference proteome</keyword>
<keyword evidence="3" id="KW-0560">Oxidoreductase</keyword>
<evidence type="ECO:0000256" key="1">
    <source>
        <dbReference type="ARBA" id="ARBA00007905"/>
    </source>
</evidence>
<evidence type="ECO:0000256" key="3">
    <source>
        <dbReference type="ARBA" id="ARBA00023002"/>
    </source>
</evidence>
<dbReference type="EMBL" id="PDOD01000006">
    <property type="protein sequence ID" value="PYZ91615.1"/>
    <property type="molecule type" value="Genomic_DNA"/>
</dbReference>
<dbReference type="PANTHER" id="PTHR43827">
    <property type="entry name" value="2,5-DIKETO-D-GLUCONIC ACID REDUCTASE"/>
    <property type="match status" value="1"/>
</dbReference>
<feature type="domain" description="NADP-dependent oxidoreductase" evidence="7">
    <location>
        <begin position="27"/>
        <end position="261"/>
    </location>
</feature>
<dbReference type="PRINTS" id="PR00069">
    <property type="entry name" value="ALDKETRDTASE"/>
</dbReference>
<feature type="active site" description="Proton donor" evidence="4">
    <location>
        <position position="52"/>
    </location>
</feature>
<proteinExistence type="inferred from homology"/>
<organism evidence="8 9">
    <name type="scientific">Salipaludibacillus keqinensis</name>
    <dbReference type="NCBI Taxonomy" id="2045207"/>
    <lineage>
        <taxon>Bacteria</taxon>
        <taxon>Bacillati</taxon>
        <taxon>Bacillota</taxon>
        <taxon>Bacilli</taxon>
        <taxon>Bacillales</taxon>
        <taxon>Bacillaceae</taxon>
    </lineage>
</organism>
<dbReference type="PROSITE" id="PS00062">
    <property type="entry name" value="ALDOKETO_REDUCTASE_2"/>
    <property type="match status" value="1"/>
</dbReference>
<dbReference type="InterPro" id="IPR020471">
    <property type="entry name" value="AKR"/>
</dbReference>
<evidence type="ECO:0000313" key="9">
    <source>
        <dbReference type="Proteomes" id="UP000248214"/>
    </source>
</evidence>
<dbReference type="SUPFAM" id="SSF51430">
    <property type="entry name" value="NAD(P)-linked oxidoreductase"/>
    <property type="match status" value="1"/>
</dbReference>
<dbReference type="RefSeq" id="WP_110611832.1">
    <property type="nucleotide sequence ID" value="NZ_PDOD01000006.1"/>
</dbReference>
<dbReference type="GO" id="GO:0016616">
    <property type="term" value="F:oxidoreductase activity, acting on the CH-OH group of donors, NAD or NADP as acceptor"/>
    <property type="evidence" value="ECO:0007669"/>
    <property type="project" value="UniProtKB-ARBA"/>
</dbReference>
<dbReference type="InterPro" id="IPR036812">
    <property type="entry name" value="NAD(P)_OxRdtase_dom_sf"/>
</dbReference>
<dbReference type="PANTHER" id="PTHR43827:SF3">
    <property type="entry name" value="NADP-DEPENDENT OXIDOREDUCTASE DOMAIN-CONTAINING PROTEIN"/>
    <property type="match status" value="1"/>
</dbReference>
<dbReference type="Pfam" id="PF00248">
    <property type="entry name" value="Aldo_ket_red"/>
    <property type="match status" value="1"/>
</dbReference>
<dbReference type="InterPro" id="IPR023210">
    <property type="entry name" value="NADP_OxRdtase_dom"/>
</dbReference>
<reference evidence="8 9" key="1">
    <citation type="submission" date="2017-10" db="EMBL/GenBank/DDBJ databases">
        <title>Bacillus sp. nov., a halophilic bacterium isolated from a Keqin Lake.</title>
        <authorList>
            <person name="Wang H."/>
        </authorList>
    </citation>
    <scope>NUCLEOTIDE SEQUENCE [LARGE SCALE GENOMIC DNA]</scope>
    <source>
        <strain evidence="8 9">KQ-12</strain>
    </source>
</reference>
<dbReference type="InterPro" id="IPR044500">
    <property type="entry name" value="AKR5G"/>
</dbReference>
<feature type="binding site" evidence="5">
    <location>
        <position position="110"/>
    </location>
    <ligand>
        <name>substrate</name>
    </ligand>
</feature>
<evidence type="ECO:0000313" key="8">
    <source>
        <dbReference type="EMBL" id="PYZ91615.1"/>
    </source>
</evidence>
<dbReference type="PROSITE" id="PS00063">
    <property type="entry name" value="ALDOKETO_REDUCTASE_3"/>
    <property type="match status" value="1"/>
</dbReference>
<dbReference type="Gene3D" id="3.20.20.100">
    <property type="entry name" value="NADP-dependent oxidoreductase domain"/>
    <property type="match status" value="1"/>
</dbReference>
<evidence type="ECO:0000256" key="6">
    <source>
        <dbReference type="PIRSR" id="PIRSR000097-3"/>
    </source>
</evidence>
<keyword evidence="2" id="KW-0521">NADP</keyword>
<dbReference type="PIRSF" id="PIRSF000097">
    <property type="entry name" value="AKR"/>
    <property type="match status" value="1"/>
</dbReference>
<sequence>MNIRSTTTLNNGVTMPWLGLGVYKAEEGDEVVRAVQEALIAGYRSIDTASFYQNEEGVGRAIAQSDVPRDEIFITTKVWNDDQGYNETLAAFEQSRRKLGVDVIDLYLIHWPVTGKFKDTWRAMEKLYEDGKVRAIGVSNFLVHHLENLLENATVVPAVNQVEYHPWLSQPDLYDFCKGKGIQVEAWSPLTRGRKFDDLQLKEIAERHGKTPAQVLIRWDLQNEVVTIPKSVTKERIQANTEVFDFQLSETEMDVLNECNEGLRFGPHPDEFV</sequence>
<comment type="similarity">
    <text evidence="1">Belongs to the aldo/keto reductase family.</text>
</comment>
<dbReference type="Proteomes" id="UP000248214">
    <property type="component" value="Unassembled WGS sequence"/>
</dbReference>
<protein>
    <submittedName>
        <fullName evidence="8">Aldo/keto reductase</fullName>
    </submittedName>
</protein>
<comment type="caution">
    <text evidence="8">The sequence shown here is derived from an EMBL/GenBank/DDBJ whole genome shotgun (WGS) entry which is preliminary data.</text>
</comment>
<dbReference type="FunFam" id="3.20.20.100:FF:000015">
    <property type="entry name" value="Oxidoreductase, aldo/keto reductase family"/>
    <property type="match status" value="1"/>
</dbReference>
<evidence type="ECO:0000256" key="2">
    <source>
        <dbReference type="ARBA" id="ARBA00022857"/>
    </source>
</evidence>
<name>A0A323TQN1_9BACI</name>
<dbReference type="AlphaFoldDB" id="A0A323TQN1"/>
<dbReference type="InterPro" id="IPR018170">
    <property type="entry name" value="Aldo/ket_reductase_CS"/>
</dbReference>
<accession>A0A323TQN1</accession>
<gene>
    <name evidence="8" type="ORF">CR194_18455</name>
</gene>
<feature type="site" description="Lowers pKa of active site Tyr" evidence="6">
    <location>
        <position position="77"/>
    </location>
</feature>
<evidence type="ECO:0000256" key="4">
    <source>
        <dbReference type="PIRSR" id="PIRSR000097-1"/>
    </source>
</evidence>